<dbReference type="EMBL" id="PVTL01000001">
    <property type="protein sequence ID" value="PRY70216.1"/>
    <property type="molecule type" value="Genomic_DNA"/>
</dbReference>
<dbReference type="PIRSF" id="PIRSF010260">
    <property type="entry name" value="UCP010260"/>
    <property type="match status" value="1"/>
</dbReference>
<dbReference type="Proteomes" id="UP000237983">
    <property type="component" value="Unassembled WGS sequence"/>
</dbReference>
<evidence type="ECO:0000259" key="1">
    <source>
        <dbReference type="Pfam" id="PF09348"/>
    </source>
</evidence>
<dbReference type="InterPro" id="IPR018960">
    <property type="entry name" value="DUF1990"/>
</dbReference>
<accession>A0A2T0VJ10</accession>
<sequence length="219" mass="23827">MADLPLWERPVSYGAVGATLAADLMHYPPRGFRPAASRVRLGFGDARWAYACTATLSWAIQRGSGFAVELAESPTDVTDRSYSPVGFDADGTPVDAASIDGGGDIHLASDGTVLLKAGDTANLVSKLGPLTINAPVRVVYVIDEPTRKGFAYGTLSGHPVSGEESWIVEREDDGSVWLTIRAFSRPARWYWWIAYPAVRVMQRISTRRYQRALTGPIPE</sequence>
<dbReference type="InterPro" id="IPR014457">
    <property type="entry name" value="UCP010260"/>
</dbReference>
<protein>
    <submittedName>
        <fullName evidence="2">Uncharacterized protein (UPF0548 family)</fullName>
    </submittedName>
</protein>
<proteinExistence type="predicted"/>
<dbReference type="PANTHER" id="PTHR34202:SF1">
    <property type="entry name" value="UPF0548 PROTEIN"/>
    <property type="match status" value="1"/>
</dbReference>
<comment type="caution">
    <text evidence="2">The sequence shown here is derived from an EMBL/GenBank/DDBJ whole genome shotgun (WGS) entry which is preliminary data.</text>
</comment>
<feature type="domain" description="DUF1990" evidence="1">
    <location>
        <begin position="13"/>
        <end position="75"/>
    </location>
</feature>
<gene>
    <name evidence="2" type="ORF">B0I08_101344</name>
</gene>
<keyword evidence="3" id="KW-1185">Reference proteome</keyword>
<name>A0A2T0VJ10_9MICO</name>
<feature type="domain" description="DUF1990" evidence="1">
    <location>
        <begin position="119"/>
        <end position="212"/>
    </location>
</feature>
<dbReference type="AlphaFoldDB" id="A0A2T0VJ10"/>
<dbReference type="PANTHER" id="PTHR34202">
    <property type="entry name" value="UPF0548 PROTEIN"/>
    <property type="match status" value="1"/>
</dbReference>
<dbReference type="RefSeq" id="WP_106209180.1">
    <property type="nucleotide sequence ID" value="NZ_PVTL01000001.1"/>
</dbReference>
<reference evidence="2 3" key="1">
    <citation type="submission" date="2018-03" db="EMBL/GenBank/DDBJ databases">
        <title>Genomic Encyclopedia of Type Strains, Phase III (KMG-III): the genomes of soil and plant-associated and newly described type strains.</title>
        <authorList>
            <person name="Whitman W."/>
        </authorList>
    </citation>
    <scope>NUCLEOTIDE SEQUENCE [LARGE SCALE GENOMIC DNA]</scope>
    <source>
        <strain evidence="2 3">CGMCC 1.12484</strain>
    </source>
</reference>
<evidence type="ECO:0000313" key="3">
    <source>
        <dbReference type="Proteomes" id="UP000237983"/>
    </source>
</evidence>
<dbReference type="Pfam" id="PF09348">
    <property type="entry name" value="DUF1990"/>
    <property type="match status" value="2"/>
</dbReference>
<organism evidence="2 3">
    <name type="scientific">Glaciihabitans tibetensis</name>
    <dbReference type="NCBI Taxonomy" id="1266600"/>
    <lineage>
        <taxon>Bacteria</taxon>
        <taxon>Bacillati</taxon>
        <taxon>Actinomycetota</taxon>
        <taxon>Actinomycetes</taxon>
        <taxon>Micrococcales</taxon>
        <taxon>Microbacteriaceae</taxon>
        <taxon>Glaciihabitans</taxon>
    </lineage>
</organism>
<dbReference type="OrthoDB" id="120660at2"/>
<evidence type="ECO:0000313" key="2">
    <source>
        <dbReference type="EMBL" id="PRY70216.1"/>
    </source>
</evidence>